<dbReference type="Proteomes" id="UP001060215">
    <property type="component" value="Chromosome 2"/>
</dbReference>
<comment type="caution">
    <text evidence="1">The sequence shown here is derived from an EMBL/GenBank/DDBJ whole genome shotgun (WGS) entry which is preliminary data.</text>
</comment>
<reference evidence="1 2" key="1">
    <citation type="journal article" date="2022" name="Plant J.">
        <title>Chromosome-level genome of Camellia lanceoleosa provides a valuable resource for understanding genome evolution and self-incompatibility.</title>
        <authorList>
            <person name="Gong W."/>
            <person name="Xiao S."/>
            <person name="Wang L."/>
            <person name="Liao Z."/>
            <person name="Chang Y."/>
            <person name="Mo W."/>
            <person name="Hu G."/>
            <person name="Li W."/>
            <person name="Zhao G."/>
            <person name="Zhu H."/>
            <person name="Hu X."/>
            <person name="Ji K."/>
            <person name="Xiang X."/>
            <person name="Song Q."/>
            <person name="Yuan D."/>
            <person name="Jin S."/>
            <person name="Zhang L."/>
        </authorList>
    </citation>
    <scope>NUCLEOTIDE SEQUENCE [LARGE SCALE GENOMIC DNA]</scope>
    <source>
        <strain evidence="1">SQ_2022a</strain>
    </source>
</reference>
<name>A0ACC0HYM4_9ERIC</name>
<gene>
    <name evidence="1" type="ORF">LOK49_LG04G00055</name>
</gene>
<accession>A0ACC0HYM4</accession>
<protein>
    <submittedName>
        <fullName evidence="1">Uncharacterized protein</fullName>
    </submittedName>
</protein>
<evidence type="ECO:0000313" key="1">
    <source>
        <dbReference type="EMBL" id="KAI8017803.1"/>
    </source>
</evidence>
<evidence type="ECO:0000313" key="2">
    <source>
        <dbReference type="Proteomes" id="UP001060215"/>
    </source>
</evidence>
<dbReference type="EMBL" id="CM045759">
    <property type="protein sequence ID" value="KAI8017803.1"/>
    <property type="molecule type" value="Genomic_DNA"/>
</dbReference>
<proteinExistence type="predicted"/>
<organism evidence="1 2">
    <name type="scientific">Camellia lanceoleosa</name>
    <dbReference type="NCBI Taxonomy" id="1840588"/>
    <lineage>
        <taxon>Eukaryota</taxon>
        <taxon>Viridiplantae</taxon>
        <taxon>Streptophyta</taxon>
        <taxon>Embryophyta</taxon>
        <taxon>Tracheophyta</taxon>
        <taxon>Spermatophyta</taxon>
        <taxon>Magnoliopsida</taxon>
        <taxon>eudicotyledons</taxon>
        <taxon>Gunneridae</taxon>
        <taxon>Pentapetalae</taxon>
        <taxon>asterids</taxon>
        <taxon>Ericales</taxon>
        <taxon>Theaceae</taxon>
        <taxon>Camellia</taxon>
    </lineage>
</organism>
<keyword evidence="2" id="KW-1185">Reference proteome</keyword>
<sequence>MLLTYERERIEKREERERETQIACPKLGVSNRFETEIQKDDDTTSIPFLIAVHLSQIQTNPSPKCPFLNSF</sequence>